<reference evidence="1" key="1">
    <citation type="submission" date="2022-10" db="EMBL/GenBank/DDBJ databases">
        <title>Two novel species of Flavobacterium.</title>
        <authorList>
            <person name="Liu Q."/>
            <person name="Xin Y.-H."/>
        </authorList>
    </citation>
    <scope>NUCLEOTIDE SEQUENCE</scope>
    <source>
        <strain evidence="1">LS1R47</strain>
    </source>
</reference>
<dbReference type="EMBL" id="JAOZEV010000030">
    <property type="protein sequence ID" value="MCV9934602.1"/>
    <property type="molecule type" value="Genomic_DNA"/>
</dbReference>
<dbReference type="Proteomes" id="UP001151133">
    <property type="component" value="Unassembled WGS sequence"/>
</dbReference>
<evidence type="ECO:0000313" key="2">
    <source>
        <dbReference type="Proteomes" id="UP001151133"/>
    </source>
</evidence>
<keyword evidence="2" id="KW-1185">Reference proteome</keyword>
<gene>
    <name evidence="1" type="ORF">OIU80_20155</name>
</gene>
<accession>A0A9X3CAL7</accession>
<dbReference type="AlphaFoldDB" id="A0A9X3CAL7"/>
<proteinExistence type="predicted"/>
<evidence type="ECO:0000313" key="1">
    <source>
        <dbReference type="EMBL" id="MCV9934602.1"/>
    </source>
</evidence>
<name>A0A9X3CAL7_9FLAO</name>
<organism evidence="1 2">
    <name type="scientific">Flavobacterium frigoritolerans</name>
    <dbReference type="NCBI Taxonomy" id="2987686"/>
    <lineage>
        <taxon>Bacteria</taxon>
        <taxon>Pseudomonadati</taxon>
        <taxon>Bacteroidota</taxon>
        <taxon>Flavobacteriia</taxon>
        <taxon>Flavobacteriales</taxon>
        <taxon>Flavobacteriaceae</taxon>
        <taxon>Flavobacterium</taxon>
    </lineage>
</organism>
<comment type="caution">
    <text evidence="1">The sequence shown here is derived from an EMBL/GenBank/DDBJ whole genome shotgun (WGS) entry which is preliminary data.</text>
</comment>
<protein>
    <submittedName>
        <fullName evidence="1">Uncharacterized protein</fullName>
    </submittedName>
</protein>
<sequence length="145" mass="16414">MKSSTEKLMITWVVGATESTGFPIDVNRALMMRPDYQTGDIAVKYGKNKKATIPGNSLIANLTDRIPAINSELKVGNVVKHRLTDEEMTINWIVGQDQLGNSPINFNKVCHMKGYQDGDIVCGYFENKEYKTNFFKVDEVEKIYE</sequence>
<dbReference type="RefSeq" id="WP_264288769.1">
    <property type="nucleotide sequence ID" value="NZ_JAOZEV010000030.1"/>
</dbReference>